<dbReference type="Pfam" id="PF00498">
    <property type="entry name" value="FHA"/>
    <property type="match status" value="1"/>
</dbReference>
<dbReference type="InterPro" id="IPR017441">
    <property type="entry name" value="Protein_kinase_ATP_BS"/>
</dbReference>
<proteinExistence type="inferred from homology"/>
<dbReference type="SUPFAM" id="SSF49879">
    <property type="entry name" value="SMAD/FHA domain"/>
    <property type="match status" value="1"/>
</dbReference>
<evidence type="ECO:0000256" key="7">
    <source>
        <dbReference type="PIRSR" id="PIRSR630616-1"/>
    </source>
</evidence>
<dbReference type="InterPro" id="IPR000253">
    <property type="entry name" value="FHA_dom"/>
</dbReference>
<dbReference type="Proteomes" id="UP000800092">
    <property type="component" value="Unassembled WGS sequence"/>
</dbReference>
<sequence length="1044" mass="115581">MDDDATQPSTQAVFDPRRAGHNTSGLNEADAADVLCILHPCSQAALAIVSETYKRSPQHVLQSRNNAFVDDSQLDSPSEQETFILDEHNAPLDLALRLSSHTMKPALGFTFGRNPLNSDIVLHVDSMRRISNLHFRIYVNDSGVLMIEDTSTNGTLVDDVHLRKRGIGRQTTRMLQANSIIQILSPVQEDCIKFLVRIPPRDEQSHPFIENFQRFMTREQAALQAASSIKPALARSQYGMKWDGGNDYNVVGHLGKGAFANVYKLATNTDGKFFAAKELEKRRFMKRGVLDKRIQNEMEIMQTVRHPNIVQYVNYHDVNNHLYIIMEFVPCGDLQGYLQDHGELTEDQGQVMSRQVLGALAYLHDQKITHRDIKPDNILLSREDPFEVKLSDFGLSKVVHNNDTFLKTFCGTLLYCAPEVFPHYSNHATVMDRKRRRGARPQAEAHSYSQSVDTWSYAAVLWFSLCNQPPFEGVADQTGLAMFNKIMETRLDISPLKFKGISDAGIDLLVKMLNTDPSQRPSERQCLTHPWLADGSVLPPELEAGLGAIEEEDEGEQAGPAPDMSQLSIRDQVRHFEVPEAEESEFGFGSHDLDDFLDPRQSKRARDDLYAFREKPDLDSSPEVSLNSEGILRESSSHNAPTSSDPANGPRLFGEIGHSALQNSNALDVRTNVALALSREEGSTTDNSDINEPSHAVNDRTQEAMENELWLPSGLQSRNGQEGMRKFKVGGAGSLLGAESLVRDLHMESPPSANSPAAGEPSTPKTPEHYSHSTTPNHTKSPHTEEITPRPPPFNRQISIPFSASFFDNQQNLDANVFEETRQADDHSFAADRESTSSNKSGSPAGQPNDPNTDSTPKAQRPPTTGIPPPTSTLPTSPPSTAFARPPPRLGKLTTTPTSFTQLTLPLSTRLTTWGRDPANTHIYPDRGDTRIPKRGILLWFHAKGVEGALAADPHHDWVKMEGLHTIVSTESRVGIWVNGVHLKRGTGETGTLYGRVYSGDEIVVVPPGKVGGGLVFVCEFFHGEAAGKRPEGGPRFEVLQEIR</sequence>
<evidence type="ECO:0000256" key="1">
    <source>
        <dbReference type="ARBA" id="ARBA00005575"/>
    </source>
</evidence>
<dbReference type="PANTHER" id="PTHR24350">
    <property type="entry name" value="SERINE/THREONINE-PROTEIN KINASE IAL-RELATED"/>
    <property type="match status" value="1"/>
</dbReference>
<dbReference type="FunFam" id="3.30.200.20:FF:000470">
    <property type="entry name" value="Serine/threonine-protein kinase RAD53"/>
    <property type="match status" value="1"/>
</dbReference>
<keyword evidence="3" id="KW-0808">Transferase</keyword>
<dbReference type="InterPro" id="IPR030616">
    <property type="entry name" value="Aur-like"/>
</dbReference>
<dbReference type="InterPro" id="IPR000719">
    <property type="entry name" value="Prot_kinase_dom"/>
</dbReference>
<dbReference type="AlphaFoldDB" id="A0A6A6H0F3"/>
<feature type="domain" description="FHA" evidence="12">
    <location>
        <begin position="109"/>
        <end position="162"/>
    </location>
</feature>
<dbReference type="InterPro" id="IPR008984">
    <property type="entry name" value="SMAD_FHA_dom_sf"/>
</dbReference>
<evidence type="ECO:0000256" key="3">
    <source>
        <dbReference type="ARBA" id="ARBA00022679"/>
    </source>
</evidence>
<organism evidence="14 15">
    <name type="scientific">Viridothelium virens</name>
    <name type="common">Speckled blister lichen</name>
    <name type="synonym">Trypethelium virens</name>
    <dbReference type="NCBI Taxonomy" id="1048519"/>
    <lineage>
        <taxon>Eukaryota</taxon>
        <taxon>Fungi</taxon>
        <taxon>Dikarya</taxon>
        <taxon>Ascomycota</taxon>
        <taxon>Pezizomycotina</taxon>
        <taxon>Dothideomycetes</taxon>
        <taxon>Dothideomycetes incertae sedis</taxon>
        <taxon>Trypetheliales</taxon>
        <taxon>Trypetheliaceae</taxon>
        <taxon>Viridothelium</taxon>
    </lineage>
</organism>
<feature type="cross-link" description="Glycyl lysine isopeptide (Lys-Gly) (interchain with G-Cter in SUMO2)" evidence="9">
    <location>
        <position position="374"/>
    </location>
</feature>
<dbReference type="InterPro" id="IPR011009">
    <property type="entry name" value="Kinase-like_dom_sf"/>
</dbReference>
<evidence type="ECO:0000313" key="15">
    <source>
        <dbReference type="Proteomes" id="UP000800092"/>
    </source>
</evidence>
<name>A0A6A6H0F3_VIRVR</name>
<dbReference type="SMART" id="SM00240">
    <property type="entry name" value="FHA"/>
    <property type="match status" value="1"/>
</dbReference>
<evidence type="ECO:0000256" key="11">
    <source>
        <dbReference type="SAM" id="MobiDB-lite"/>
    </source>
</evidence>
<feature type="compositionally biased region" description="Polar residues" evidence="11">
    <location>
        <begin position="836"/>
        <end position="858"/>
    </location>
</feature>
<feature type="compositionally biased region" description="Basic and acidic residues" evidence="11">
    <location>
        <begin position="822"/>
        <end position="835"/>
    </location>
</feature>
<dbReference type="PROSITE" id="PS50006">
    <property type="entry name" value="FHA_DOMAIN"/>
    <property type="match status" value="1"/>
</dbReference>
<dbReference type="OrthoDB" id="504170at2759"/>
<comment type="similarity">
    <text evidence="1">Belongs to the protein kinase superfamily. CAMK Ser/Thr protein kinase family. CHEK2 subfamily.</text>
</comment>
<evidence type="ECO:0000313" key="14">
    <source>
        <dbReference type="EMBL" id="KAF2231556.1"/>
    </source>
</evidence>
<dbReference type="PROSITE" id="PS00107">
    <property type="entry name" value="PROTEIN_KINASE_ATP"/>
    <property type="match status" value="1"/>
</dbReference>
<feature type="compositionally biased region" description="Pro residues" evidence="11">
    <location>
        <begin position="865"/>
        <end position="878"/>
    </location>
</feature>
<dbReference type="Pfam" id="PF00069">
    <property type="entry name" value="Pkinase"/>
    <property type="match status" value="1"/>
</dbReference>
<dbReference type="Gene3D" id="2.60.200.20">
    <property type="match status" value="1"/>
</dbReference>
<dbReference type="EMBL" id="ML991825">
    <property type="protein sequence ID" value="KAF2231556.1"/>
    <property type="molecule type" value="Genomic_DNA"/>
</dbReference>
<dbReference type="SMART" id="SM00220">
    <property type="entry name" value="S_TKc"/>
    <property type="match status" value="1"/>
</dbReference>
<evidence type="ECO:0000256" key="8">
    <source>
        <dbReference type="PIRSR" id="PIRSR630616-2"/>
    </source>
</evidence>
<evidence type="ECO:0000256" key="2">
    <source>
        <dbReference type="ARBA" id="ARBA00022527"/>
    </source>
</evidence>
<gene>
    <name evidence="14" type="ORF">EV356DRAFT_471562</name>
</gene>
<evidence type="ECO:0000256" key="6">
    <source>
        <dbReference type="ARBA" id="ARBA00022840"/>
    </source>
</evidence>
<accession>A0A6A6H0F3</accession>
<evidence type="ECO:0000256" key="4">
    <source>
        <dbReference type="ARBA" id="ARBA00022741"/>
    </source>
</evidence>
<feature type="region of interest" description="Disordered" evidence="11">
    <location>
        <begin position="822"/>
        <end position="897"/>
    </location>
</feature>
<reference evidence="14" key="1">
    <citation type="journal article" date="2020" name="Stud. Mycol.">
        <title>101 Dothideomycetes genomes: a test case for predicting lifestyles and emergence of pathogens.</title>
        <authorList>
            <person name="Haridas S."/>
            <person name="Albert R."/>
            <person name="Binder M."/>
            <person name="Bloem J."/>
            <person name="Labutti K."/>
            <person name="Salamov A."/>
            <person name="Andreopoulos B."/>
            <person name="Baker S."/>
            <person name="Barry K."/>
            <person name="Bills G."/>
            <person name="Bluhm B."/>
            <person name="Cannon C."/>
            <person name="Castanera R."/>
            <person name="Culley D."/>
            <person name="Daum C."/>
            <person name="Ezra D."/>
            <person name="Gonzalez J."/>
            <person name="Henrissat B."/>
            <person name="Kuo A."/>
            <person name="Liang C."/>
            <person name="Lipzen A."/>
            <person name="Lutzoni F."/>
            <person name="Magnuson J."/>
            <person name="Mondo S."/>
            <person name="Nolan M."/>
            <person name="Ohm R."/>
            <person name="Pangilinan J."/>
            <person name="Park H.-J."/>
            <person name="Ramirez L."/>
            <person name="Alfaro M."/>
            <person name="Sun H."/>
            <person name="Tritt A."/>
            <person name="Yoshinaga Y."/>
            <person name="Zwiers L.-H."/>
            <person name="Turgeon B."/>
            <person name="Goodwin S."/>
            <person name="Spatafora J."/>
            <person name="Crous P."/>
            <person name="Grigoriev I."/>
        </authorList>
    </citation>
    <scope>NUCLEOTIDE SEQUENCE</scope>
    <source>
        <strain evidence="14">Tuck. ex Michener</strain>
    </source>
</reference>
<evidence type="ECO:0000256" key="10">
    <source>
        <dbReference type="PROSITE-ProRule" id="PRU10141"/>
    </source>
</evidence>
<dbReference type="GO" id="GO:0004674">
    <property type="term" value="F:protein serine/threonine kinase activity"/>
    <property type="evidence" value="ECO:0007669"/>
    <property type="project" value="UniProtKB-KW"/>
</dbReference>
<feature type="region of interest" description="Disordered" evidence="11">
    <location>
        <begin position="747"/>
        <end position="798"/>
    </location>
</feature>
<feature type="binding site" evidence="8">
    <location>
        <position position="392"/>
    </location>
    <ligand>
        <name>ATP</name>
        <dbReference type="ChEBI" id="CHEBI:30616"/>
    </ligand>
</feature>
<keyword evidence="15" id="KW-1185">Reference proteome</keyword>
<dbReference type="Gene3D" id="1.10.510.10">
    <property type="entry name" value="Transferase(Phosphotransferase) domain 1"/>
    <property type="match status" value="1"/>
</dbReference>
<feature type="active site" description="Proton acceptor" evidence="7">
    <location>
        <position position="372"/>
    </location>
</feature>
<keyword evidence="5 14" id="KW-0418">Kinase</keyword>
<evidence type="ECO:0000256" key="5">
    <source>
        <dbReference type="ARBA" id="ARBA00022777"/>
    </source>
</evidence>
<protein>
    <submittedName>
        <fullName evidence="14">Pkinase-domain-containing protein</fullName>
    </submittedName>
</protein>
<keyword evidence="2" id="KW-0723">Serine/threonine-protein kinase</keyword>
<feature type="compositionally biased region" description="Polar residues" evidence="11">
    <location>
        <begin position="1"/>
        <end position="12"/>
    </location>
</feature>
<keyword evidence="4 8" id="KW-0547">Nucleotide-binding</keyword>
<feature type="binding site" evidence="8 10">
    <location>
        <position position="277"/>
    </location>
    <ligand>
        <name>ATP</name>
        <dbReference type="ChEBI" id="CHEBI:30616"/>
    </ligand>
</feature>
<evidence type="ECO:0000259" key="12">
    <source>
        <dbReference type="PROSITE" id="PS50006"/>
    </source>
</evidence>
<dbReference type="PROSITE" id="PS00108">
    <property type="entry name" value="PROTEIN_KINASE_ST"/>
    <property type="match status" value="1"/>
</dbReference>
<keyword evidence="6 8" id="KW-0067">ATP-binding</keyword>
<evidence type="ECO:0000259" key="13">
    <source>
        <dbReference type="PROSITE" id="PS50011"/>
    </source>
</evidence>
<dbReference type="CDD" id="cd00060">
    <property type="entry name" value="FHA"/>
    <property type="match status" value="1"/>
</dbReference>
<dbReference type="SUPFAM" id="SSF56112">
    <property type="entry name" value="Protein kinase-like (PK-like)"/>
    <property type="match status" value="1"/>
</dbReference>
<dbReference type="PROSITE" id="PS50011">
    <property type="entry name" value="PROTEIN_KINASE_DOM"/>
    <property type="match status" value="1"/>
</dbReference>
<dbReference type="InterPro" id="IPR008271">
    <property type="entry name" value="Ser/Thr_kinase_AS"/>
</dbReference>
<feature type="region of interest" description="Disordered" evidence="11">
    <location>
        <begin position="1"/>
        <end position="25"/>
    </location>
</feature>
<feature type="domain" description="Protein kinase" evidence="13">
    <location>
        <begin position="248"/>
        <end position="532"/>
    </location>
</feature>
<evidence type="ECO:0000256" key="9">
    <source>
        <dbReference type="PIRSR" id="PIRSR630616-3"/>
    </source>
</evidence>
<dbReference type="GO" id="GO:0005524">
    <property type="term" value="F:ATP binding"/>
    <property type="evidence" value="ECO:0007669"/>
    <property type="project" value="UniProtKB-UniRule"/>
</dbReference>